<evidence type="ECO:0000313" key="2">
    <source>
        <dbReference type="EMBL" id="KIW35331.1"/>
    </source>
</evidence>
<protein>
    <recommendedName>
        <fullName evidence="1">Methyltransferase type 11 domain-containing protein</fullName>
    </recommendedName>
</protein>
<dbReference type="PANTHER" id="PTHR44942:SF10">
    <property type="entry name" value="METHYLTRANSFERASE TYPE 11 DOMAIN-CONTAINING PROTEIN"/>
    <property type="match status" value="1"/>
</dbReference>
<dbReference type="STRING" id="569365.A0A0D2A4R0"/>
<evidence type="ECO:0000313" key="3">
    <source>
        <dbReference type="Proteomes" id="UP000054466"/>
    </source>
</evidence>
<dbReference type="CDD" id="cd02440">
    <property type="entry name" value="AdoMet_MTases"/>
    <property type="match status" value="1"/>
</dbReference>
<dbReference type="HOGENOM" id="CLU_049344_1_0_1"/>
<dbReference type="SUPFAM" id="SSF53335">
    <property type="entry name" value="S-adenosyl-L-methionine-dependent methyltransferases"/>
    <property type="match status" value="1"/>
</dbReference>
<gene>
    <name evidence="2" type="ORF">PV07_02033</name>
</gene>
<dbReference type="Proteomes" id="UP000054466">
    <property type="component" value="Unassembled WGS sequence"/>
</dbReference>
<dbReference type="GeneID" id="27341227"/>
<reference evidence="2 3" key="1">
    <citation type="submission" date="2015-01" db="EMBL/GenBank/DDBJ databases">
        <title>The Genome Sequence of Cladophialophora immunda CBS83496.</title>
        <authorList>
            <consortium name="The Broad Institute Genomics Platform"/>
            <person name="Cuomo C."/>
            <person name="de Hoog S."/>
            <person name="Gorbushina A."/>
            <person name="Stielow B."/>
            <person name="Teixiera M."/>
            <person name="Abouelleil A."/>
            <person name="Chapman S.B."/>
            <person name="Priest M."/>
            <person name="Young S.K."/>
            <person name="Wortman J."/>
            <person name="Nusbaum C."/>
            <person name="Birren B."/>
        </authorList>
    </citation>
    <scope>NUCLEOTIDE SEQUENCE [LARGE SCALE GENOMIC DNA]</scope>
    <source>
        <strain evidence="2 3">CBS 83496</strain>
    </source>
</reference>
<dbReference type="EMBL" id="KN847040">
    <property type="protein sequence ID" value="KIW35331.1"/>
    <property type="molecule type" value="Genomic_DNA"/>
</dbReference>
<dbReference type="RefSeq" id="XP_016255547.1">
    <property type="nucleotide sequence ID" value="XM_016388619.1"/>
</dbReference>
<dbReference type="VEuPathDB" id="FungiDB:PV07_02033"/>
<sequence>MSQPESASAPFPKEKTFSSYNKEQGKIYAQVRRDYHPKVYQTVLDHHKSTGGGLDTLLDVGCGPGLAARGLASHFAHVLGLDPSEGMLAIARSLGVVSSTSEPARFEISTAEELGANLSPPVPDASVDLITASNAAHWFDMSGFWPSAARVLKPGGTVAIWTSGEIRAHPSMPNAAAIQAAFDEHQERDMKAYLEPGSLIVRGRYVDLPLPWTLPQPVVEFDQTTFVRKEWDPNEDFFVGMPEADLDVFEKVMATGSAETRWRQAHPDDVGTERDVLKILRKKIEQLLHEAGVEEGKEKMKAAVYGVLLLVKKKA</sequence>
<accession>A0A0D2A4R0</accession>
<dbReference type="InterPro" id="IPR013216">
    <property type="entry name" value="Methyltransf_11"/>
</dbReference>
<name>A0A0D2A4R0_9EURO</name>
<dbReference type="Pfam" id="PF08241">
    <property type="entry name" value="Methyltransf_11"/>
    <property type="match status" value="1"/>
</dbReference>
<dbReference type="PANTHER" id="PTHR44942">
    <property type="entry name" value="METHYLTRANSF_11 DOMAIN-CONTAINING PROTEIN"/>
    <property type="match status" value="1"/>
</dbReference>
<dbReference type="InterPro" id="IPR029063">
    <property type="entry name" value="SAM-dependent_MTases_sf"/>
</dbReference>
<dbReference type="Gene3D" id="3.40.50.150">
    <property type="entry name" value="Vaccinia Virus protein VP39"/>
    <property type="match status" value="1"/>
</dbReference>
<organism evidence="2 3">
    <name type="scientific">Cladophialophora immunda</name>
    <dbReference type="NCBI Taxonomy" id="569365"/>
    <lineage>
        <taxon>Eukaryota</taxon>
        <taxon>Fungi</taxon>
        <taxon>Dikarya</taxon>
        <taxon>Ascomycota</taxon>
        <taxon>Pezizomycotina</taxon>
        <taxon>Eurotiomycetes</taxon>
        <taxon>Chaetothyriomycetidae</taxon>
        <taxon>Chaetothyriales</taxon>
        <taxon>Herpotrichiellaceae</taxon>
        <taxon>Cladophialophora</taxon>
    </lineage>
</organism>
<dbReference type="OrthoDB" id="10027013at2759"/>
<evidence type="ECO:0000259" key="1">
    <source>
        <dbReference type="Pfam" id="PF08241"/>
    </source>
</evidence>
<proteinExistence type="predicted"/>
<dbReference type="AlphaFoldDB" id="A0A0D2A4R0"/>
<dbReference type="InterPro" id="IPR051052">
    <property type="entry name" value="Diverse_substrate_MTase"/>
</dbReference>
<feature type="domain" description="Methyltransferase type 11" evidence="1">
    <location>
        <begin position="58"/>
        <end position="160"/>
    </location>
</feature>
<dbReference type="GO" id="GO:0008757">
    <property type="term" value="F:S-adenosylmethionine-dependent methyltransferase activity"/>
    <property type="evidence" value="ECO:0007669"/>
    <property type="project" value="InterPro"/>
</dbReference>
<keyword evidence="3" id="KW-1185">Reference proteome</keyword>